<evidence type="ECO:0000256" key="8">
    <source>
        <dbReference type="ARBA" id="ARBA00023204"/>
    </source>
</evidence>
<sequence>MSNKEDSKSEETASLTAAQRARVERNRQKALLLKQARLSSQPYTRDGHKVKAPNKTIDTGAGFFIDEDEEKKIHREVTQQPGPILPQISDHLMCEECSQPYMESYLQNHFNVSVCDKCKEEDKYELITKTDAKNKYLLKDEDFDVREPILKFILRKNPHNPRWGDMKLFLELQVKARALEVWGEEDKIEEAQEQRAVNREKSKKKKFDKRVKELRMAVRSSLWRKEISGHEHDYGEETYDEDSDEYSKTCKTCGHVLTYEKM</sequence>
<comment type="similarity">
    <text evidence="2">Belongs to the XPA family.</text>
</comment>
<dbReference type="NCBIfam" id="TIGR00598">
    <property type="entry name" value="rad14"/>
    <property type="match status" value="1"/>
</dbReference>
<keyword evidence="13" id="KW-1185">Reference proteome</keyword>
<keyword evidence="4" id="KW-0227">DNA damage</keyword>
<dbReference type="FunFam" id="3.90.530.10:FF:000001">
    <property type="entry name" value="DNA repair protein complementing XP-A cells"/>
    <property type="match status" value="1"/>
</dbReference>
<keyword evidence="5" id="KW-0863">Zinc-finger</keyword>
<dbReference type="Pfam" id="PF05181">
    <property type="entry name" value="XPA_C"/>
    <property type="match status" value="1"/>
</dbReference>
<evidence type="ECO:0000313" key="13">
    <source>
        <dbReference type="Proteomes" id="UP001374579"/>
    </source>
</evidence>
<keyword evidence="3" id="KW-0479">Metal-binding</keyword>
<dbReference type="PANTHER" id="PTHR10142:SF0">
    <property type="entry name" value="DNA REPAIR PROTEIN COMPLEMENTING XP-A CELLS"/>
    <property type="match status" value="1"/>
</dbReference>
<evidence type="ECO:0000256" key="7">
    <source>
        <dbReference type="ARBA" id="ARBA00023125"/>
    </source>
</evidence>
<dbReference type="InterPro" id="IPR022652">
    <property type="entry name" value="Znf_XPA_CS"/>
</dbReference>
<dbReference type="Proteomes" id="UP001374579">
    <property type="component" value="Unassembled WGS sequence"/>
</dbReference>
<dbReference type="InterPro" id="IPR009061">
    <property type="entry name" value="DNA-bd_dom_put_sf"/>
</dbReference>
<dbReference type="GO" id="GO:0008270">
    <property type="term" value="F:zinc ion binding"/>
    <property type="evidence" value="ECO:0007669"/>
    <property type="project" value="UniProtKB-KW"/>
</dbReference>
<gene>
    <name evidence="12" type="ORF">V1264_002036</name>
</gene>
<evidence type="ECO:0000256" key="10">
    <source>
        <dbReference type="SAM" id="MobiDB-lite"/>
    </source>
</evidence>
<evidence type="ECO:0000256" key="6">
    <source>
        <dbReference type="ARBA" id="ARBA00022833"/>
    </source>
</evidence>
<feature type="compositionally biased region" description="Basic and acidic residues" evidence="10">
    <location>
        <begin position="1"/>
        <end position="11"/>
    </location>
</feature>
<evidence type="ECO:0000256" key="9">
    <source>
        <dbReference type="ARBA" id="ARBA00023242"/>
    </source>
</evidence>
<dbReference type="AlphaFoldDB" id="A0AAN9C361"/>
<dbReference type="InterPro" id="IPR000465">
    <property type="entry name" value="XPA/RAD14"/>
</dbReference>
<dbReference type="SUPFAM" id="SSF57716">
    <property type="entry name" value="Glucocorticoid receptor-like (DNA-binding domain)"/>
    <property type="match status" value="1"/>
</dbReference>
<dbReference type="GO" id="GO:1901255">
    <property type="term" value="P:nucleotide-excision repair involved in interstrand cross-link repair"/>
    <property type="evidence" value="ECO:0007669"/>
    <property type="project" value="TreeGrafter"/>
</dbReference>
<keyword evidence="8" id="KW-0234">DNA repair</keyword>
<dbReference type="GO" id="GO:0070914">
    <property type="term" value="P:UV-damage excision repair"/>
    <property type="evidence" value="ECO:0007669"/>
    <property type="project" value="TreeGrafter"/>
</dbReference>
<name>A0AAN9C361_9CAEN</name>
<accession>A0AAN9C361</accession>
<dbReference type="CDD" id="cd21076">
    <property type="entry name" value="DBD_XPA"/>
    <property type="match status" value="1"/>
</dbReference>
<dbReference type="GO" id="GO:0000110">
    <property type="term" value="C:nucleotide-excision repair factor 1 complex"/>
    <property type="evidence" value="ECO:0007669"/>
    <property type="project" value="TreeGrafter"/>
</dbReference>
<dbReference type="GO" id="GO:0006284">
    <property type="term" value="P:base-excision repair"/>
    <property type="evidence" value="ECO:0007669"/>
    <property type="project" value="TreeGrafter"/>
</dbReference>
<dbReference type="SUPFAM" id="SSF46955">
    <property type="entry name" value="Putative DNA-binding domain"/>
    <property type="match status" value="1"/>
</dbReference>
<feature type="domain" description="XPA C-terminal" evidence="11">
    <location>
        <begin position="123"/>
        <end position="174"/>
    </location>
</feature>
<evidence type="ECO:0000259" key="11">
    <source>
        <dbReference type="Pfam" id="PF05181"/>
    </source>
</evidence>
<comment type="subcellular location">
    <subcellularLocation>
        <location evidence="1">Nucleus</location>
    </subcellularLocation>
</comment>
<evidence type="ECO:0000256" key="5">
    <source>
        <dbReference type="ARBA" id="ARBA00022771"/>
    </source>
</evidence>
<dbReference type="PANTHER" id="PTHR10142">
    <property type="entry name" value="DNA REPAIR PROTEIN COMPLEMENTING XP-A CELLS"/>
    <property type="match status" value="1"/>
</dbReference>
<dbReference type="Gene3D" id="3.90.530.10">
    <property type="entry name" value="XPA C-terminal domain"/>
    <property type="match status" value="1"/>
</dbReference>
<organism evidence="12 13">
    <name type="scientific">Littorina saxatilis</name>
    <dbReference type="NCBI Taxonomy" id="31220"/>
    <lineage>
        <taxon>Eukaryota</taxon>
        <taxon>Metazoa</taxon>
        <taxon>Spiralia</taxon>
        <taxon>Lophotrochozoa</taxon>
        <taxon>Mollusca</taxon>
        <taxon>Gastropoda</taxon>
        <taxon>Caenogastropoda</taxon>
        <taxon>Littorinimorpha</taxon>
        <taxon>Littorinoidea</taxon>
        <taxon>Littorinidae</taxon>
        <taxon>Littorina</taxon>
    </lineage>
</organism>
<comment type="caution">
    <text evidence="12">The sequence shown here is derived from an EMBL/GenBank/DDBJ whole genome shotgun (WGS) entry which is preliminary data.</text>
</comment>
<keyword evidence="6" id="KW-0862">Zinc</keyword>
<proteinExistence type="inferred from homology"/>
<evidence type="ECO:0000256" key="4">
    <source>
        <dbReference type="ARBA" id="ARBA00022763"/>
    </source>
</evidence>
<keyword evidence="9" id="KW-0539">Nucleus</keyword>
<keyword evidence="7" id="KW-0238">DNA-binding</keyword>
<evidence type="ECO:0000256" key="3">
    <source>
        <dbReference type="ARBA" id="ARBA00022723"/>
    </source>
</evidence>
<feature type="region of interest" description="Disordered" evidence="10">
    <location>
        <begin position="1"/>
        <end position="24"/>
    </location>
</feature>
<dbReference type="InterPro" id="IPR037129">
    <property type="entry name" value="XPA_sf"/>
</dbReference>
<evidence type="ECO:0000313" key="12">
    <source>
        <dbReference type="EMBL" id="KAK7116340.1"/>
    </source>
</evidence>
<dbReference type="GO" id="GO:0000715">
    <property type="term" value="P:nucleotide-excision repair, DNA damage recognition"/>
    <property type="evidence" value="ECO:0007669"/>
    <property type="project" value="TreeGrafter"/>
</dbReference>
<dbReference type="EMBL" id="JBAMIC010000001">
    <property type="protein sequence ID" value="KAK7116340.1"/>
    <property type="molecule type" value="Genomic_DNA"/>
</dbReference>
<reference evidence="12 13" key="1">
    <citation type="submission" date="2024-02" db="EMBL/GenBank/DDBJ databases">
        <title>Chromosome-scale genome assembly of the rough periwinkle Littorina saxatilis.</title>
        <authorList>
            <person name="De Jode A."/>
            <person name="Faria R."/>
            <person name="Formenti G."/>
            <person name="Sims Y."/>
            <person name="Smith T.P."/>
            <person name="Tracey A."/>
            <person name="Wood J.M.D."/>
            <person name="Zagrodzka Z.B."/>
            <person name="Johannesson K."/>
            <person name="Butlin R.K."/>
            <person name="Leder E.H."/>
        </authorList>
    </citation>
    <scope>NUCLEOTIDE SEQUENCE [LARGE SCALE GENOMIC DNA]</scope>
    <source>
        <strain evidence="12">Snail1</strain>
        <tissue evidence="12">Muscle</tissue>
    </source>
</reference>
<dbReference type="InterPro" id="IPR022656">
    <property type="entry name" value="XPA_C"/>
</dbReference>
<evidence type="ECO:0000256" key="1">
    <source>
        <dbReference type="ARBA" id="ARBA00004123"/>
    </source>
</evidence>
<protein>
    <recommendedName>
        <fullName evidence="11">XPA C-terminal domain-containing protein</fullName>
    </recommendedName>
</protein>
<dbReference type="GO" id="GO:0003684">
    <property type="term" value="F:damaged DNA binding"/>
    <property type="evidence" value="ECO:0007669"/>
    <property type="project" value="InterPro"/>
</dbReference>
<dbReference type="Pfam" id="PF01286">
    <property type="entry name" value="XPA_N"/>
    <property type="match status" value="1"/>
</dbReference>
<evidence type="ECO:0000256" key="2">
    <source>
        <dbReference type="ARBA" id="ARBA00005548"/>
    </source>
</evidence>